<dbReference type="PANTHER" id="PTHR34979">
    <property type="entry name" value="INNER MEMBRANE PROTEIN YGAZ"/>
    <property type="match status" value="1"/>
</dbReference>
<feature type="transmembrane region" description="Helical" evidence="8">
    <location>
        <begin position="12"/>
        <end position="34"/>
    </location>
</feature>
<evidence type="ECO:0000256" key="7">
    <source>
        <dbReference type="ARBA" id="ARBA00023136"/>
    </source>
</evidence>
<feature type="transmembrane region" description="Helical" evidence="8">
    <location>
        <begin position="133"/>
        <end position="152"/>
    </location>
</feature>
<comment type="similarity">
    <text evidence="2">Belongs to the AzlC family.</text>
</comment>
<evidence type="ECO:0000256" key="6">
    <source>
        <dbReference type="ARBA" id="ARBA00022989"/>
    </source>
</evidence>
<feature type="transmembrane region" description="Helical" evidence="8">
    <location>
        <begin position="181"/>
        <end position="199"/>
    </location>
</feature>
<dbReference type="Proteomes" id="UP001375370">
    <property type="component" value="Chromosome"/>
</dbReference>
<name>A0ABZ2J1X8_9CHLR</name>
<keyword evidence="3" id="KW-0813">Transport</keyword>
<protein>
    <submittedName>
        <fullName evidence="9">AzlC family ABC transporter permease</fullName>
    </submittedName>
</protein>
<evidence type="ECO:0000256" key="8">
    <source>
        <dbReference type="SAM" id="Phobius"/>
    </source>
</evidence>
<accession>A0ABZ2J1X8</accession>
<keyword evidence="5 8" id="KW-0812">Transmembrane</keyword>
<proteinExistence type="inferred from homology"/>
<dbReference type="EMBL" id="CP146612">
    <property type="protein sequence ID" value="WWX24892.1"/>
    <property type="molecule type" value="Genomic_DNA"/>
</dbReference>
<dbReference type="PANTHER" id="PTHR34979:SF1">
    <property type="entry name" value="INNER MEMBRANE PROTEIN YGAZ"/>
    <property type="match status" value="1"/>
</dbReference>
<sequence length="236" mass="24656">MSKDIREGSKAALPIVLGYLPVGMAYGVLARAAGLSTLEATGMSVFVFAGASQFIAVSMLGAGAAAFPVILTTFIVNSRHVLMTSALARYFKGLPVGKIIPLSGQVTDESFAVAMADVSLVTGRPNYLMALQMTAYGSWVSGSIIGALFGSIIDSSSYGIPFAMTALFICLLVMQIRNRVHVIVAVTAGVLALGLQGILPNNLHLIIAATGAAGTGLWLTLRRETMNGVWSESNKE</sequence>
<feature type="transmembrane region" description="Helical" evidence="8">
    <location>
        <begin position="205"/>
        <end position="221"/>
    </location>
</feature>
<evidence type="ECO:0000256" key="3">
    <source>
        <dbReference type="ARBA" id="ARBA00022448"/>
    </source>
</evidence>
<keyword evidence="7 8" id="KW-0472">Membrane</keyword>
<evidence type="ECO:0000313" key="10">
    <source>
        <dbReference type="Proteomes" id="UP001375370"/>
    </source>
</evidence>
<dbReference type="InterPro" id="IPR011606">
    <property type="entry name" value="Brnchd-chn_aa_trnsp_permease"/>
</dbReference>
<dbReference type="RefSeq" id="WP_338737017.1">
    <property type="nucleotide sequence ID" value="NZ_CP146612.1"/>
</dbReference>
<keyword evidence="10" id="KW-1185">Reference proteome</keyword>
<feature type="transmembrane region" description="Helical" evidence="8">
    <location>
        <begin position="158"/>
        <end position="174"/>
    </location>
</feature>
<comment type="subcellular location">
    <subcellularLocation>
        <location evidence="1">Cell membrane</location>
        <topology evidence="1">Multi-pass membrane protein</topology>
    </subcellularLocation>
</comment>
<dbReference type="Pfam" id="PF03591">
    <property type="entry name" value="AzlC"/>
    <property type="match status" value="1"/>
</dbReference>
<evidence type="ECO:0000256" key="4">
    <source>
        <dbReference type="ARBA" id="ARBA00022475"/>
    </source>
</evidence>
<organism evidence="9 10">
    <name type="scientific">Candidatus Dehalogenimonas loeffleri</name>
    <dbReference type="NCBI Taxonomy" id="3127115"/>
    <lineage>
        <taxon>Bacteria</taxon>
        <taxon>Bacillati</taxon>
        <taxon>Chloroflexota</taxon>
        <taxon>Dehalococcoidia</taxon>
        <taxon>Dehalococcoidales</taxon>
        <taxon>Dehalococcoidaceae</taxon>
        <taxon>Dehalogenimonas</taxon>
    </lineage>
</organism>
<keyword evidence="6 8" id="KW-1133">Transmembrane helix</keyword>
<evidence type="ECO:0000256" key="5">
    <source>
        <dbReference type="ARBA" id="ARBA00022692"/>
    </source>
</evidence>
<reference evidence="9 10" key="1">
    <citation type="submission" date="2024-03" db="EMBL/GenBank/DDBJ databases">
        <title>A Dehalogenimonas Isolated from Estuarine Sediments Dihaloeliminates Chlorinated Alkanes.</title>
        <authorList>
            <person name="Yang Y."/>
            <person name="Wang H."/>
        </authorList>
    </citation>
    <scope>NUCLEOTIDE SEQUENCE [LARGE SCALE GENOMIC DNA]</scope>
    <source>
        <strain evidence="9 10">W</strain>
    </source>
</reference>
<evidence type="ECO:0000256" key="1">
    <source>
        <dbReference type="ARBA" id="ARBA00004651"/>
    </source>
</evidence>
<feature type="transmembrane region" description="Helical" evidence="8">
    <location>
        <begin position="54"/>
        <end position="76"/>
    </location>
</feature>
<gene>
    <name evidence="9" type="ORF">V8247_06415</name>
</gene>
<keyword evidence="4" id="KW-1003">Cell membrane</keyword>
<evidence type="ECO:0000256" key="2">
    <source>
        <dbReference type="ARBA" id="ARBA00010735"/>
    </source>
</evidence>
<evidence type="ECO:0000313" key="9">
    <source>
        <dbReference type="EMBL" id="WWX24892.1"/>
    </source>
</evidence>